<protein>
    <submittedName>
        <fullName evidence="2">Uncharacterized protein</fullName>
    </submittedName>
</protein>
<proteinExistence type="predicted"/>
<dbReference type="EMBL" id="GBXM01013577">
    <property type="protein sequence ID" value="JAH95000.1"/>
    <property type="molecule type" value="Transcribed_RNA"/>
</dbReference>
<organism evidence="2">
    <name type="scientific">Anguilla anguilla</name>
    <name type="common">European freshwater eel</name>
    <name type="synonym">Muraena anguilla</name>
    <dbReference type="NCBI Taxonomy" id="7936"/>
    <lineage>
        <taxon>Eukaryota</taxon>
        <taxon>Metazoa</taxon>
        <taxon>Chordata</taxon>
        <taxon>Craniata</taxon>
        <taxon>Vertebrata</taxon>
        <taxon>Euteleostomi</taxon>
        <taxon>Actinopterygii</taxon>
        <taxon>Neopterygii</taxon>
        <taxon>Teleostei</taxon>
        <taxon>Anguilliformes</taxon>
        <taxon>Anguillidae</taxon>
        <taxon>Anguilla</taxon>
    </lineage>
</organism>
<evidence type="ECO:0000313" key="2">
    <source>
        <dbReference type="EMBL" id="JAH95000.1"/>
    </source>
</evidence>
<keyword evidence="1" id="KW-0812">Transmembrane</keyword>
<keyword evidence="1" id="KW-1133">Transmembrane helix</keyword>
<feature type="transmembrane region" description="Helical" evidence="1">
    <location>
        <begin position="29"/>
        <end position="49"/>
    </location>
</feature>
<accession>A0A0E9WZE5</accession>
<dbReference type="AlphaFoldDB" id="A0A0E9WZE5"/>
<reference evidence="2" key="1">
    <citation type="submission" date="2014-11" db="EMBL/GenBank/DDBJ databases">
        <authorList>
            <person name="Amaro Gonzalez C."/>
        </authorList>
    </citation>
    <scope>NUCLEOTIDE SEQUENCE</scope>
</reference>
<reference evidence="2" key="2">
    <citation type="journal article" date="2015" name="Fish Shellfish Immunol.">
        <title>Early steps in the European eel (Anguilla anguilla)-Vibrio vulnificus interaction in the gills: Role of the RtxA13 toxin.</title>
        <authorList>
            <person name="Callol A."/>
            <person name="Pajuelo D."/>
            <person name="Ebbesson L."/>
            <person name="Teles M."/>
            <person name="MacKenzie S."/>
            <person name="Amaro C."/>
        </authorList>
    </citation>
    <scope>NUCLEOTIDE SEQUENCE</scope>
</reference>
<sequence length="75" mass="8745">MFDGNTEQKQVYGSCLTFICLYPHTQNTLWQLIVLFCFVLFCFGCCCICHSMPMHLRARLSGALHHIKTHLRHTE</sequence>
<evidence type="ECO:0000256" key="1">
    <source>
        <dbReference type="SAM" id="Phobius"/>
    </source>
</evidence>
<name>A0A0E9WZE5_ANGAN</name>
<keyword evidence="1" id="KW-0472">Membrane</keyword>